<feature type="non-terminal residue" evidence="1">
    <location>
        <position position="1"/>
    </location>
</feature>
<name>A0A382YFE8_9ZZZZ</name>
<dbReference type="AlphaFoldDB" id="A0A382YFE8"/>
<evidence type="ECO:0008006" key="2">
    <source>
        <dbReference type="Google" id="ProtNLM"/>
    </source>
</evidence>
<feature type="non-terminal residue" evidence="1">
    <location>
        <position position="264"/>
    </location>
</feature>
<organism evidence="1">
    <name type="scientific">marine metagenome</name>
    <dbReference type="NCBI Taxonomy" id="408172"/>
    <lineage>
        <taxon>unclassified sequences</taxon>
        <taxon>metagenomes</taxon>
        <taxon>ecological metagenomes</taxon>
    </lineage>
</organism>
<sequence>PTVHTQDVVAATAEYHLNPGNIKYGNIQNPVSNSFHESEYNPIFSNSAICLPCHNITIRGVEAEITFSEWDRISSTAMGLFSCQECHMPVVTRPAANGCPDGCPDREVHSHTFVGVDLDLSISAGDNPQFGIVTDLLRNALTVDFGTPYDSLVSDVIAGDSLIIPVTVTSLTAHSIPSGVPFAREAWLEVLVTDNDNNTLYQSGVVSDTTSLDISSDSDLLLFTAYLIESNGDTTGSVTDVSSIINNSLMAFSDRYKIYKVGIP</sequence>
<dbReference type="EMBL" id="UINC01175109">
    <property type="protein sequence ID" value="SVD81565.1"/>
    <property type="molecule type" value="Genomic_DNA"/>
</dbReference>
<evidence type="ECO:0000313" key="1">
    <source>
        <dbReference type="EMBL" id="SVD81565.1"/>
    </source>
</evidence>
<proteinExistence type="predicted"/>
<accession>A0A382YFE8</accession>
<protein>
    <recommendedName>
        <fullName evidence="2">Cytochrome c-552/4 domain-containing protein</fullName>
    </recommendedName>
</protein>
<gene>
    <name evidence="1" type="ORF">METZ01_LOCUS434419</name>
</gene>
<reference evidence="1" key="1">
    <citation type="submission" date="2018-05" db="EMBL/GenBank/DDBJ databases">
        <authorList>
            <person name="Lanie J.A."/>
            <person name="Ng W.-L."/>
            <person name="Kazmierczak K.M."/>
            <person name="Andrzejewski T.M."/>
            <person name="Davidsen T.M."/>
            <person name="Wayne K.J."/>
            <person name="Tettelin H."/>
            <person name="Glass J.I."/>
            <person name="Rusch D."/>
            <person name="Podicherti R."/>
            <person name="Tsui H.-C.T."/>
            <person name="Winkler M.E."/>
        </authorList>
    </citation>
    <scope>NUCLEOTIDE SEQUENCE</scope>
</reference>